<evidence type="ECO:0000259" key="2">
    <source>
        <dbReference type="PROSITE" id="PS50102"/>
    </source>
</evidence>
<accession>A0A2H0B053</accession>
<proteinExistence type="predicted"/>
<name>A0A2H0B053_9BACT</name>
<dbReference type="InterPro" id="IPR050502">
    <property type="entry name" value="Euk_RNA-bind_prot"/>
</dbReference>
<dbReference type="Proteomes" id="UP000230671">
    <property type="component" value="Unassembled WGS sequence"/>
</dbReference>
<dbReference type="SUPFAM" id="SSF54928">
    <property type="entry name" value="RNA-binding domain, RBD"/>
    <property type="match status" value="1"/>
</dbReference>
<dbReference type="InterPro" id="IPR012677">
    <property type="entry name" value="Nucleotide-bd_a/b_plait_sf"/>
</dbReference>
<reference evidence="3 4" key="1">
    <citation type="submission" date="2017-09" db="EMBL/GenBank/DDBJ databases">
        <title>Depth-based differentiation of microbial function through sediment-hosted aquifers and enrichment of novel symbionts in the deep terrestrial subsurface.</title>
        <authorList>
            <person name="Probst A.J."/>
            <person name="Ladd B."/>
            <person name="Jarett J.K."/>
            <person name="Geller-Mcgrath D.E."/>
            <person name="Sieber C.M."/>
            <person name="Emerson J.B."/>
            <person name="Anantharaman K."/>
            <person name="Thomas B.C."/>
            <person name="Malmstrom R."/>
            <person name="Stieglmeier M."/>
            <person name="Klingl A."/>
            <person name="Woyke T."/>
            <person name="Ryan C.M."/>
            <person name="Banfield J.F."/>
        </authorList>
    </citation>
    <scope>NUCLEOTIDE SEQUENCE [LARGE SCALE GENOMIC DNA]</scope>
    <source>
        <strain evidence="3">CG23_combo_of_CG06-09_8_20_14_all_41_73</strain>
    </source>
</reference>
<comment type="caution">
    <text evidence="3">The sequence shown here is derived from an EMBL/GenBank/DDBJ whole genome shotgun (WGS) entry which is preliminary data.</text>
</comment>
<sequence>MEDKKQEEQVEKNKLYVGNLPFAVDNAKLAEMFSGIEGVEVVEAAVITDKFNEGRSKGFGFVTVADEAQAEKAIEAINGQEIEGRKIVVNIARPRVERRDNDRGGFNRNY</sequence>
<dbReference type="PANTHER" id="PTHR48025:SF1">
    <property type="entry name" value="RRM DOMAIN-CONTAINING PROTEIN"/>
    <property type="match status" value="1"/>
</dbReference>
<dbReference type="Pfam" id="PF00076">
    <property type="entry name" value="RRM_1"/>
    <property type="match status" value="1"/>
</dbReference>
<feature type="domain" description="RRM" evidence="2">
    <location>
        <begin position="13"/>
        <end position="94"/>
    </location>
</feature>
<dbReference type="EMBL" id="PCSO01000034">
    <property type="protein sequence ID" value="PIP51023.1"/>
    <property type="molecule type" value="Genomic_DNA"/>
</dbReference>
<evidence type="ECO:0000313" key="4">
    <source>
        <dbReference type="Proteomes" id="UP000230671"/>
    </source>
</evidence>
<dbReference type="Gene3D" id="3.30.70.330">
    <property type="match status" value="1"/>
</dbReference>
<dbReference type="SMART" id="SM00360">
    <property type="entry name" value="RRM"/>
    <property type="match status" value="1"/>
</dbReference>
<dbReference type="PANTHER" id="PTHR48025">
    <property type="entry name" value="OS02G0815200 PROTEIN"/>
    <property type="match status" value="1"/>
</dbReference>
<gene>
    <name evidence="3" type="ORF">COX11_00845</name>
</gene>
<evidence type="ECO:0000256" key="1">
    <source>
        <dbReference type="ARBA" id="ARBA00022884"/>
    </source>
</evidence>
<evidence type="ECO:0000313" key="3">
    <source>
        <dbReference type="EMBL" id="PIP51023.1"/>
    </source>
</evidence>
<dbReference type="PROSITE" id="PS50102">
    <property type="entry name" value="RRM"/>
    <property type="match status" value="1"/>
</dbReference>
<dbReference type="GO" id="GO:0003729">
    <property type="term" value="F:mRNA binding"/>
    <property type="evidence" value="ECO:0007669"/>
    <property type="project" value="TreeGrafter"/>
</dbReference>
<keyword evidence="1" id="KW-0694">RNA-binding</keyword>
<organism evidence="3 4">
    <name type="scientific">Candidatus Berkelbacteria bacterium CG23_combo_of_CG06-09_8_20_14_all_41_73</name>
    <dbReference type="NCBI Taxonomy" id="1974519"/>
    <lineage>
        <taxon>Bacteria</taxon>
        <taxon>Candidatus Berkelbacteria</taxon>
    </lineage>
</organism>
<dbReference type="AlphaFoldDB" id="A0A2H0B053"/>
<protein>
    <submittedName>
        <fullName evidence="3">RNA-binding protein</fullName>
    </submittedName>
</protein>
<dbReference type="InterPro" id="IPR035979">
    <property type="entry name" value="RBD_domain_sf"/>
</dbReference>
<dbReference type="InterPro" id="IPR000504">
    <property type="entry name" value="RRM_dom"/>
</dbReference>